<dbReference type="GO" id="GO:0009401">
    <property type="term" value="P:phosphoenolpyruvate-dependent sugar phosphotransferase system"/>
    <property type="evidence" value="ECO:0007669"/>
    <property type="project" value="UniProtKB-KW"/>
</dbReference>
<accession>A0AAD0KZ84</accession>
<gene>
    <name evidence="10" type="ORF">CPQ89_03065</name>
    <name evidence="9" type="ORF">CPS94_09400</name>
</gene>
<evidence type="ECO:0000256" key="8">
    <source>
        <dbReference type="SAM" id="Coils"/>
    </source>
</evidence>
<dbReference type="SUPFAM" id="SSF46973">
    <property type="entry name" value="Enzyme IIa from lactose specific PTS, IIa-lac"/>
    <property type="match status" value="1"/>
</dbReference>
<proteinExistence type="predicted"/>
<comment type="cofactor">
    <cofactor evidence="6">
        <name>Mg(2+)</name>
        <dbReference type="ChEBI" id="CHEBI:18420"/>
    </cofactor>
    <text evidence="6">Binds 1 Mg(2+) ion per trimer.</text>
</comment>
<keyword evidence="3" id="KW-0808">Transferase</keyword>
<evidence type="ECO:0000256" key="1">
    <source>
        <dbReference type="ARBA" id="ARBA00022448"/>
    </source>
</evidence>
<evidence type="ECO:0000256" key="5">
    <source>
        <dbReference type="PIRSR" id="PIRSR000699-1"/>
    </source>
</evidence>
<keyword evidence="4" id="KW-0598">Phosphotransferase system</keyword>
<evidence type="ECO:0000256" key="2">
    <source>
        <dbReference type="ARBA" id="ARBA00022597"/>
    </source>
</evidence>
<keyword evidence="6" id="KW-0479">Metal-binding</keyword>
<dbReference type="PANTHER" id="PTHR34382:SF7">
    <property type="entry name" value="PTS SYSTEM N,N'-DIACETYLCHITOBIOSE-SPECIFIC EIIA COMPONENT"/>
    <property type="match status" value="1"/>
</dbReference>
<dbReference type="GO" id="GO:0046872">
    <property type="term" value="F:metal ion binding"/>
    <property type="evidence" value="ECO:0007669"/>
    <property type="project" value="UniProtKB-KW"/>
</dbReference>
<feature type="coiled-coil region" evidence="8">
    <location>
        <begin position="35"/>
        <end position="62"/>
    </location>
</feature>
<dbReference type="PROSITE" id="PS51095">
    <property type="entry name" value="PTS_EIIA_TYPE_3"/>
    <property type="match status" value="1"/>
</dbReference>
<dbReference type="PIRSF" id="PIRSF000699">
    <property type="entry name" value="PTS_IILac_III"/>
    <property type="match status" value="1"/>
</dbReference>
<feature type="modified residue" description="Phosphohistidine; by HPr" evidence="7">
    <location>
        <position position="77"/>
    </location>
</feature>
<feature type="binding site" evidence="6">
    <location>
        <position position="80"/>
    </location>
    <ligand>
        <name>Mg(2+)</name>
        <dbReference type="ChEBI" id="CHEBI:18420"/>
        <note>ligand shared between all trimeric partners</note>
    </ligand>
</feature>
<dbReference type="InterPro" id="IPR036542">
    <property type="entry name" value="PTS_IIA_lac/cel_sf"/>
</dbReference>
<organism evidence="9 12">
    <name type="scientific">Ligilactobacillus murinus</name>
    <dbReference type="NCBI Taxonomy" id="1622"/>
    <lineage>
        <taxon>Bacteria</taxon>
        <taxon>Bacillati</taxon>
        <taxon>Bacillota</taxon>
        <taxon>Bacilli</taxon>
        <taxon>Lactobacillales</taxon>
        <taxon>Lactobacillaceae</taxon>
        <taxon>Ligilactobacillus</taxon>
    </lineage>
</organism>
<dbReference type="EMBL" id="CP023565">
    <property type="protein sequence ID" value="AWZ39123.1"/>
    <property type="molecule type" value="Genomic_DNA"/>
</dbReference>
<dbReference type="KEGG" id="lmur:CPS94_09400"/>
<feature type="active site" description="Tele-phosphohistidine intermediate" evidence="5">
    <location>
        <position position="77"/>
    </location>
</feature>
<keyword evidence="6" id="KW-0460">Magnesium</keyword>
<sequence>MDEKTLQAVMGLIMYGGDAKSCAMEALKAAKVGDFNAARAKLKQAKQELANAHNAQTEMLTNEAKGETVQMTLLTVHSQDHLMTGITFVDLAEELVELYEYIAQK</sequence>
<dbReference type="EMBL" id="CP023566">
    <property type="protein sequence ID" value="AWZ40092.1"/>
    <property type="molecule type" value="Genomic_DNA"/>
</dbReference>
<evidence type="ECO:0000256" key="7">
    <source>
        <dbReference type="PROSITE-ProRule" id="PRU00418"/>
    </source>
</evidence>
<keyword evidence="11" id="KW-1185">Reference proteome</keyword>
<keyword evidence="8" id="KW-0175">Coiled coil</keyword>
<evidence type="ECO:0000313" key="9">
    <source>
        <dbReference type="EMBL" id="AWZ39123.1"/>
    </source>
</evidence>
<dbReference type="InterPro" id="IPR003188">
    <property type="entry name" value="PTS_IIA_lac/cel"/>
</dbReference>
<evidence type="ECO:0000313" key="10">
    <source>
        <dbReference type="EMBL" id="AWZ40092.1"/>
    </source>
</evidence>
<dbReference type="CDD" id="cd00215">
    <property type="entry name" value="PTS_IIA_lac"/>
    <property type="match status" value="1"/>
</dbReference>
<evidence type="ECO:0000313" key="11">
    <source>
        <dbReference type="Proteomes" id="UP000250143"/>
    </source>
</evidence>
<evidence type="ECO:0000313" key="12">
    <source>
        <dbReference type="Proteomes" id="UP000250153"/>
    </source>
</evidence>
<dbReference type="Proteomes" id="UP000250153">
    <property type="component" value="Chromosome"/>
</dbReference>
<dbReference type="Gene3D" id="1.20.58.80">
    <property type="entry name" value="Phosphotransferase system, lactose/cellobiose-type IIA subunit"/>
    <property type="match status" value="1"/>
</dbReference>
<dbReference type="GeneID" id="48467363"/>
<dbReference type="Proteomes" id="UP000250143">
    <property type="component" value="Chromosome"/>
</dbReference>
<keyword evidence="1" id="KW-0813">Transport</keyword>
<evidence type="ECO:0000256" key="4">
    <source>
        <dbReference type="ARBA" id="ARBA00022683"/>
    </source>
</evidence>
<name>A0AAD0KZ84_9LACO</name>
<reference evidence="11 12" key="1">
    <citation type="submission" date="2017-09" db="EMBL/GenBank/DDBJ databases">
        <title>Predominant Lactobacillus spp. isolated from feces of mice subjected to short-term calorie restriction.</title>
        <authorList>
            <person name="Zhang C."/>
            <person name="Zhao L."/>
            <person name="Pan F."/>
        </authorList>
    </citation>
    <scope>NUCLEOTIDE SEQUENCE [LARGE SCALE GENOMIC DNA]</scope>
    <source>
        <strain evidence="10 11">CR141</strain>
        <strain evidence="9 12">CR147</strain>
    </source>
</reference>
<protein>
    <submittedName>
        <fullName evidence="9">PTS lactose/cellobiose transporter subunit IIA</fullName>
    </submittedName>
</protein>
<dbReference type="AlphaFoldDB" id="A0AAD0KZ84"/>
<dbReference type="PANTHER" id="PTHR34382">
    <property type="entry name" value="PTS SYSTEM N,N'-DIACETYLCHITOBIOSE-SPECIFIC EIIA COMPONENT"/>
    <property type="match status" value="1"/>
</dbReference>
<dbReference type="Pfam" id="PF02255">
    <property type="entry name" value="PTS_IIA"/>
    <property type="match status" value="1"/>
</dbReference>
<dbReference type="RefSeq" id="WP_112193993.1">
    <property type="nucleotide sequence ID" value="NZ_CP023565.1"/>
</dbReference>
<evidence type="ECO:0000256" key="6">
    <source>
        <dbReference type="PIRSR" id="PIRSR000699-2"/>
    </source>
</evidence>
<keyword evidence="2" id="KW-0762">Sugar transport</keyword>
<evidence type="ECO:0000256" key="3">
    <source>
        <dbReference type="ARBA" id="ARBA00022679"/>
    </source>
</evidence>
<dbReference type="GO" id="GO:0016740">
    <property type="term" value="F:transferase activity"/>
    <property type="evidence" value="ECO:0007669"/>
    <property type="project" value="UniProtKB-KW"/>
</dbReference>